<protein>
    <submittedName>
        <fullName evidence="1">Uncharacterized protein</fullName>
    </submittedName>
</protein>
<dbReference type="AlphaFoldDB" id="A0A0F9B422"/>
<dbReference type="EMBL" id="LAZR01039571">
    <property type="protein sequence ID" value="KKL16664.1"/>
    <property type="molecule type" value="Genomic_DNA"/>
</dbReference>
<reference evidence="1" key="1">
    <citation type="journal article" date="2015" name="Nature">
        <title>Complex archaea that bridge the gap between prokaryotes and eukaryotes.</title>
        <authorList>
            <person name="Spang A."/>
            <person name="Saw J.H."/>
            <person name="Jorgensen S.L."/>
            <person name="Zaremba-Niedzwiedzka K."/>
            <person name="Martijn J."/>
            <person name="Lind A.E."/>
            <person name="van Eijk R."/>
            <person name="Schleper C."/>
            <person name="Guy L."/>
            <person name="Ettema T.J."/>
        </authorList>
    </citation>
    <scope>NUCLEOTIDE SEQUENCE</scope>
</reference>
<sequence>MKEVTIIRNWGSFSPGDVIEADDVRAEQLIEQGIAVLGRQAVNSVNVAKTVDIDKARAERARRKRKKK</sequence>
<gene>
    <name evidence="1" type="ORF">LCGC14_2493280</name>
</gene>
<evidence type="ECO:0000313" key="1">
    <source>
        <dbReference type="EMBL" id="KKL16664.1"/>
    </source>
</evidence>
<comment type="caution">
    <text evidence="1">The sequence shown here is derived from an EMBL/GenBank/DDBJ whole genome shotgun (WGS) entry which is preliminary data.</text>
</comment>
<accession>A0A0F9B422</accession>
<organism evidence="1">
    <name type="scientific">marine sediment metagenome</name>
    <dbReference type="NCBI Taxonomy" id="412755"/>
    <lineage>
        <taxon>unclassified sequences</taxon>
        <taxon>metagenomes</taxon>
        <taxon>ecological metagenomes</taxon>
    </lineage>
</organism>
<proteinExistence type="predicted"/>
<name>A0A0F9B422_9ZZZZ</name>